<dbReference type="Gene3D" id="1.25.10.10">
    <property type="entry name" value="Leucine-rich Repeat Variant"/>
    <property type="match status" value="1"/>
</dbReference>
<dbReference type="GeneID" id="111083685"/>
<proteinExistence type="predicted"/>
<organism evidence="7 8">
    <name type="scientific">Limulus polyphemus</name>
    <name type="common">Atlantic horseshoe crab</name>
    <dbReference type="NCBI Taxonomy" id="6850"/>
    <lineage>
        <taxon>Eukaryota</taxon>
        <taxon>Metazoa</taxon>
        <taxon>Ecdysozoa</taxon>
        <taxon>Arthropoda</taxon>
        <taxon>Chelicerata</taxon>
        <taxon>Merostomata</taxon>
        <taxon>Xiphosura</taxon>
        <taxon>Limulidae</taxon>
        <taxon>Limulus</taxon>
    </lineage>
</organism>
<dbReference type="Proteomes" id="UP000694941">
    <property type="component" value="Unplaced"/>
</dbReference>
<dbReference type="PANTHER" id="PTHR10957">
    <property type="entry name" value="RAP1 GTPASE-GDP DISSOCIATION STIMULATOR 1"/>
    <property type="match status" value="1"/>
</dbReference>
<comment type="subcellular location">
    <subcellularLocation>
        <location evidence="3">Cytoplasm</location>
        <location evidence="3">Cytosol</location>
    </subcellularLocation>
    <subcellularLocation>
        <location evidence="2">Endoplasmic reticulum</location>
    </subcellularLocation>
    <subcellularLocation>
        <location evidence="1">Mitochondrion</location>
    </subcellularLocation>
</comment>
<evidence type="ECO:0000313" key="7">
    <source>
        <dbReference type="Proteomes" id="UP000694941"/>
    </source>
</evidence>
<evidence type="ECO:0000313" key="8">
    <source>
        <dbReference type="RefSeq" id="XP_022236042.1"/>
    </source>
</evidence>
<evidence type="ECO:0000256" key="3">
    <source>
        <dbReference type="ARBA" id="ARBA00004514"/>
    </source>
</evidence>
<evidence type="ECO:0000256" key="1">
    <source>
        <dbReference type="ARBA" id="ARBA00004173"/>
    </source>
</evidence>
<keyword evidence="7" id="KW-1185">Reference proteome</keyword>
<dbReference type="InterPro" id="IPR000225">
    <property type="entry name" value="Armadillo"/>
</dbReference>
<dbReference type="SUPFAM" id="SSF48371">
    <property type="entry name" value="ARM repeat"/>
    <property type="match status" value="1"/>
</dbReference>
<evidence type="ECO:0000256" key="5">
    <source>
        <dbReference type="ARBA" id="ARBA00022824"/>
    </source>
</evidence>
<keyword evidence="4" id="KW-0963">Cytoplasm</keyword>
<accession>A0ABM1RXD7</accession>
<evidence type="ECO:0000256" key="6">
    <source>
        <dbReference type="ARBA" id="ARBA00023128"/>
    </source>
</evidence>
<dbReference type="InterPro" id="IPR016024">
    <property type="entry name" value="ARM-type_fold"/>
</dbReference>
<protein>
    <submittedName>
        <fullName evidence="8">Rap1 GTPase-GDP dissociation stimulator 1-like</fullName>
    </submittedName>
</protein>
<dbReference type="RefSeq" id="XP_022236042.1">
    <property type="nucleotide sequence ID" value="XM_022380334.1"/>
</dbReference>
<keyword evidence="5" id="KW-0256">Endoplasmic reticulum</keyword>
<evidence type="ECO:0000256" key="4">
    <source>
        <dbReference type="ARBA" id="ARBA00022490"/>
    </source>
</evidence>
<sequence>MLTNYKCISTVENKAVLVELGIIDNLLEMSKVETYPVVFKLLGTLRMLVDKQENVASKLGTNSSFIQQLVRWGYTEDHPGVKGEAIRLLAWLVKHSRSSDVMRLLIKEGGVPQLLNMIQSEHQIMQNEALLALNIMAGTVLGKVKI</sequence>
<reference evidence="8" key="1">
    <citation type="submission" date="2025-08" db="UniProtKB">
        <authorList>
            <consortium name="RefSeq"/>
        </authorList>
    </citation>
    <scope>IDENTIFICATION</scope>
    <source>
        <tissue evidence="8">Muscle</tissue>
    </source>
</reference>
<evidence type="ECO:0000256" key="2">
    <source>
        <dbReference type="ARBA" id="ARBA00004240"/>
    </source>
</evidence>
<dbReference type="Pfam" id="PF00514">
    <property type="entry name" value="Arm"/>
    <property type="match status" value="1"/>
</dbReference>
<keyword evidence="6" id="KW-0496">Mitochondrion</keyword>
<dbReference type="InterPro" id="IPR011989">
    <property type="entry name" value="ARM-like"/>
</dbReference>
<gene>
    <name evidence="8" type="primary">LOC111083685</name>
</gene>
<name>A0ABM1RXD7_LIMPO</name>
<dbReference type="InterPro" id="IPR040144">
    <property type="entry name" value="RAP1GDS1"/>
</dbReference>